<sequence length="314" mass="34700">MERDDWLEIRRTGIGSSDAAAAIGLNPYQSQLELWMQKTGKGALLPAVDHSDDTSPMFWGTLLEPIVAAHYTKRTGNKVRKVNAVLQHPEHPWMLANVDREVVGASDVQILECKTAGIQGARLWSDGVPEYVQLQVMHQLAVTGHRAADVAVLVGGQELRIFRIERDEALIARLIALEKQFWDMVQQGIAPAGDGSDSSNKALRCLFPADVGDQVDLSEDQELNATFDELLQVRTALDAVQKHEASLRQRIQMHMGEASKALFASGGSVTWKRSKDGQAFNTSEFVQAHPTLAQRFMSPKPGSRRFCVHEPVEA</sequence>
<accession>A0A096HI76</accession>
<dbReference type="EMBL" id="AWOR01000049">
    <property type="protein sequence ID" value="KGH28582.1"/>
    <property type="molecule type" value="Genomic_DNA"/>
</dbReference>
<evidence type="ECO:0000313" key="3">
    <source>
        <dbReference type="Proteomes" id="UP000029553"/>
    </source>
</evidence>
<keyword evidence="2" id="KW-0255">Endonuclease</keyword>
<organism evidence="2 3">
    <name type="scientific">Comamonas testosteroni</name>
    <name type="common">Pseudomonas testosteroni</name>
    <dbReference type="NCBI Taxonomy" id="285"/>
    <lineage>
        <taxon>Bacteria</taxon>
        <taxon>Pseudomonadati</taxon>
        <taxon>Pseudomonadota</taxon>
        <taxon>Betaproteobacteria</taxon>
        <taxon>Burkholderiales</taxon>
        <taxon>Comamonadaceae</taxon>
        <taxon>Comamonas</taxon>
    </lineage>
</organism>
<dbReference type="InterPro" id="IPR011604">
    <property type="entry name" value="PDDEXK-like_dom_sf"/>
</dbReference>
<feature type="domain" description="YqaJ viral recombinase" evidence="1">
    <location>
        <begin position="5"/>
        <end position="145"/>
    </location>
</feature>
<keyword evidence="2" id="KW-0540">Nuclease</keyword>
<dbReference type="Proteomes" id="UP000029553">
    <property type="component" value="Unassembled WGS sequence"/>
</dbReference>
<evidence type="ECO:0000313" key="2">
    <source>
        <dbReference type="EMBL" id="KGH28582.1"/>
    </source>
</evidence>
<comment type="caution">
    <text evidence="2">The sequence shown here is derived from an EMBL/GenBank/DDBJ whole genome shotgun (WGS) entry which is preliminary data.</text>
</comment>
<evidence type="ECO:0000259" key="1">
    <source>
        <dbReference type="Pfam" id="PF09588"/>
    </source>
</evidence>
<dbReference type="InterPro" id="IPR051703">
    <property type="entry name" value="NF-kappa-B_Signaling_Reg"/>
</dbReference>
<gene>
    <name evidence="2" type="ORF">P353_15415</name>
</gene>
<dbReference type="Pfam" id="PF09588">
    <property type="entry name" value="YqaJ"/>
    <property type="match status" value="1"/>
</dbReference>
<reference evidence="2 3" key="1">
    <citation type="submission" date="2013-09" db="EMBL/GenBank/DDBJ databases">
        <title>High correlation between genotypes and phenotypes of environmental bacteria Comamonas testosteroni strains.</title>
        <authorList>
            <person name="Liu L."/>
            <person name="Zhu W."/>
            <person name="Xia X."/>
            <person name="Xu B."/>
            <person name="Luo M."/>
            <person name="Wang G."/>
        </authorList>
    </citation>
    <scope>NUCLEOTIDE SEQUENCE [LARGE SCALE GENOMIC DNA]</scope>
    <source>
        <strain evidence="2 3">JL40</strain>
    </source>
</reference>
<protein>
    <submittedName>
        <fullName evidence="2">Endonuclease</fullName>
    </submittedName>
</protein>
<proteinExistence type="predicted"/>
<dbReference type="AlphaFoldDB" id="A0A096HI76"/>
<dbReference type="GO" id="GO:0004519">
    <property type="term" value="F:endonuclease activity"/>
    <property type="evidence" value="ECO:0007669"/>
    <property type="project" value="UniProtKB-KW"/>
</dbReference>
<dbReference type="Gene3D" id="3.90.320.10">
    <property type="match status" value="1"/>
</dbReference>
<dbReference type="PANTHER" id="PTHR46609:SF6">
    <property type="entry name" value="EXONUCLEASE, PHAGE-TYPE_RECB, C-TERMINAL DOMAIN-CONTAINING PROTEIN-RELATED"/>
    <property type="match status" value="1"/>
</dbReference>
<dbReference type="NCBIfam" id="TIGR03033">
    <property type="entry name" value="phage_rel_nuc"/>
    <property type="match status" value="1"/>
</dbReference>
<dbReference type="InterPro" id="IPR011335">
    <property type="entry name" value="Restrct_endonuc-II-like"/>
</dbReference>
<keyword evidence="2" id="KW-0378">Hydrolase</keyword>
<dbReference type="InterPro" id="IPR017482">
    <property type="entry name" value="Lambda-type_endonuclease"/>
</dbReference>
<name>A0A096HI76_COMTE</name>
<dbReference type="PANTHER" id="PTHR46609">
    <property type="entry name" value="EXONUCLEASE, PHAGE-TYPE/RECB, C-TERMINAL DOMAIN-CONTAINING PROTEIN"/>
    <property type="match status" value="1"/>
</dbReference>
<dbReference type="SUPFAM" id="SSF52980">
    <property type="entry name" value="Restriction endonuclease-like"/>
    <property type="match status" value="1"/>
</dbReference>
<dbReference type="InterPro" id="IPR019080">
    <property type="entry name" value="YqaJ_viral_recombinase"/>
</dbReference>